<evidence type="ECO:0000313" key="9">
    <source>
        <dbReference type="EMBL" id="AQW44884.1"/>
    </source>
</evidence>
<evidence type="ECO:0000256" key="2">
    <source>
        <dbReference type="ARBA" id="ARBA00018953"/>
    </source>
</evidence>
<dbReference type="InterPro" id="IPR016036">
    <property type="entry name" value="Malonyl_transacylase_ACP-bd"/>
</dbReference>
<evidence type="ECO:0000256" key="5">
    <source>
        <dbReference type="ARBA" id="ARBA00048462"/>
    </source>
</evidence>
<dbReference type="PIRSF" id="PIRSF000446">
    <property type="entry name" value="Mct"/>
    <property type="match status" value="1"/>
</dbReference>
<protein>
    <recommendedName>
        <fullName evidence="2 6">Malonyl CoA-acyl carrier protein transacylase</fullName>
        <ecNumber evidence="1 6">2.3.1.39</ecNumber>
    </recommendedName>
</protein>
<feature type="active site" evidence="7">
    <location>
        <position position="87"/>
    </location>
</feature>
<dbReference type="SUPFAM" id="SSF55048">
    <property type="entry name" value="Probable ACP-binding domain of malonyl-CoA ACP transacylase"/>
    <property type="match status" value="1"/>
</dbReference>
<keyword evidence="4 6" id="KW-0012">Acyltransferase</keyword>
<dbReference type="EC" id="2.3.1.39" evidence="1 6"/>
<feature type="active site" evidence="7">
    <location>
        <position position="191"/>
    </location>
</feature>
<dbReference type="NCBIfam" id="TIGR00128">
    <property type="entry name" value="fabD"/>
    <property type="match status" value="1"/>
</dbReference>
<dbReference type="GO" id="GO:0006633">
    <property type="term" value="P:fatty acid biosynthetic process"/>
    <property type="evidence" value="ECO:0007669"/>
    <property type="project" value="TreeGrafter"/>
</dbReference>
<evidence type="ECO:0000256" key="1">
    <source>
        <dbReference type="ARBA" id="ARBA00013258"/>
    </source>
</evidence>
<dbReference type="GO" id="GO:0005829">
    <property type="term" value="C:cytosol"/>
    <property type="evidence" value="ECO:0007669"/>
    <property type="project" value="TreeGrafter"/>
</dbReference>
<dbReference type="InterPro" id="IPR004410">
    <property type="entry name" value="Malonyl_CoA-ACP_transAc_FabD"/>
</dbReference>
<comment type="similarity">
    <text evidence="6">Belongs to the fabD family.</text>
</comment>
<organism evidence="9">
    <name type="scientific">Sorangium cellulosum</name>
    <name type="common">Polyangium cellulosum</name>
    <dbReference type="NCBI Taxonomy" id="56"/>
    <lineage>
        <taxon>Bacteria</taxon>
        <taxon>Pseudomonadati</taxon>
        <taxon>Myxococcota</taxon>
        <taxon>Polyangia</taxon>
        <taxon>Polyangiales</taxon>
        <taxon>Polyangiaceae</taxon>
        <taxon>Sorangium</taxon>
    </lineage>
</organism>
<reference evidence="9" key="1">
    <citation type="journal article" date="2017" name="Angew. Chem. Int. Ed. Engl.">
        <title>Solving the Puzzle of One-Carbon Loss in Ripostatin Biosynthesis.</title>
        <authorList>
            <person name="Fu C."/>
            <person name="Auerbach D."/>
            <person name="Li Y."/>
            <person name="Scheid U."/>
            <person name="Luxenburger E."/>
            <person name="Garcia R."/>
            <person name="Irschik H."/>
            <person name="Muller R."/>
        </authorList>
    </citation>
    <scope>NUCLEOTIDE SEQUENCE</scope>
    <source>
        <strain evidence="9">So ce377</strain>
    </source>
</reference>
<evidence type="ECO:0000256" key="4">
    <source>
        <dbReference type="ARBA" id="ARBA00023315"/>
    </source>
</evidence>
<dbReference type="InterPro" id="IPR050858">
    <property type="entry name" value="Mal-CoA-ACP_Trans/PKS_FabD"/>
</dbReference>
<sequence length="279" mass="30476">MKAYIFAGQGSQSRGMGRELFAEFPEYVARANDILGYSIEELCLSDGDGRLDNTEYTQPAIYVVNALSYMKKVRDGSGPADYCAGHSLGEYNALLAAGAFSFEDGLRLVKKRGALMGASKGGGMAAVVGFGENDIRELFIKNDIVNIDVANFNSPSQFAIAGPKTEIEAAKKVFEEAGAVYHILRVGGAFHSRYMQEAKTEFGRLVETFQFARLKIPVVSNLRALPYANGRIAAGLTQQITGVVRWSESVRYMALRGVTEWVEVAARPVLTPLLKRILK</sequence>
<evidence type="ECO:0000256" key="7">
    <source>
        <dbReference type="PIRSR" id="PIRSR000446-1"/>
    </source>
</evidence>
<evidence type="ECO:0000259" key="8">
    <source>
        <dbReference type="SMART" id="SM00827"/>
    </source>
</evidence>
<dbReference type="InterPro" id="IPR001227">
    <property type="entry name" value="Ac_transferase_dom_sf"/>
</dbReference>
<keyword evidence="3 6" id="KW-0808">Transferase</keyword>
<dbReference type="GO" id="GO:0004314">
    <property type="term" value="F:[acyl-carrier-protein] S-malonyltransferase activity"/>
    <property type="evidence" value="ECO:0007669"/>
    <property type="project" value="UniProtKB-EC"/>
</dbReference>
<comment type="catalytic activity">
    <reaction evidence="5 6">
        <text>holo-[ACP] + malonyl-CoA = malonyl-[ACP] + CoA</text>
        <dbReference type="Rhea" id="RHEA:41792"/>
        <dbReference type="Rhea" id="RHEA-COMP:9623"/>
        <dbReference type="Rhea" id="RHEA-COMP:9685"/>
        <dbReference type="ChEBI" id="CHEBI:57287"/>
        <dbReference type="ChEBI" id="CHEBI:57384"/>
        <dbReference type="ChEBI" id="CHEBI:64479"/>
        <dbReference type="ChEBI" id="CHEBI:78449"/>
        <dbReference type="EC" id="2.3.1.39"/>
    </reaction>
</comment>
<dbReference type="AlphaFoldDB" id="A0A1S6R508"/>
<evidence type="ECO:0000256" key="6">
    <source>
        <dbReference type="PIRNR" id="PIRNR000446"/>
    </source>
</evidence>
<dbReference type="InterPro" id="IPR024925">
    <property type="entry name" value="Malonyl_CoA-ACP_transAc"/>
</dbReference>
<dbReference type="Gene3D" id="3.30.70.250">
    <property type="entry name" value="Malonyl-CoA ACP transacylase, ACP-binding"/>
    <property type="match status" value="1"/>
</dbReference>
<dbReference type="SMART" id="SM00827">
    <property type="entry name" value="PKS_AT"/>
    <property type="match status" value="1"/>
</dbReference>
<gene>
    <name evidence="9" type="primary">ripM</name>
</gene>
<accession>A0A1S6R508</accession>
<proteinExistence type="inferred from homology"/>
<dbReference type="PANTHER" id="PTHR42681">
    <property type="entry name" value="MALONYL-COA-ACYL CARRIER PROTEIN TRANSACYLASE, MITOCHONDRIAL"/>
    <property type="match status" value="1"/>
</dbReference>
<dbReference type="InterPro" id="IPR014043">
    <property type="entry name" value="Acyl_transferase_dom"/>
</dbReference>
<dbReference type="EMBL" id="KY646190">
    <property type="protein sequence ID" value="AQW44884.1"/>
    <property type="molecule type" value="Genomic_DNA"/>
</dbReference>
<dbReference type="Gene3D" id="3.40.366.10">
    <property type="entry name" value="Malonyl-Coenzyme A Acyl Carrier Protein, domain 2"/>
    <property type="match status" value="1"/>
</dbReference>
<evidence type="ECO:0000256" key="3">
    <source>
        <dbReference type="ARBA" id="ARBA00022679"/>
    </source>
</evidence>
<dbReference type="InterPro" id="IPR016035">
    <property type="entry name" value="Acyl_Trfase/lysoPLipase"/>
</dbReference>
<name>A0A1S6R508_SORCE</name>
<dbReference type="PANTHER" id="PTHR42681:SF1">
    <property type="entry name" value="MALONYL-COA-ACYL CARRIER PROTEIN TRANSACYLASE, MITOCHONDRIAL"/>
    <property type="match status" value="1"/>
</dbReference>
<feature type="domain" description="Malonyl-CoA:ACP transacylase (MAT)" evidence="8">
    <location>
        <begin position="5"/>
        <end position="279"/>
    </location>
</feature>
<dbReference type="SUPFAM" id="SSF52151">
    <property type="entry name" value="FabD/lysophospholipase-like"/>
    <property type="match status" value="1"/>
</dbReference>
<dbReference type="Pfam" id="PF00698">
    <property type="entry name" value="Acyl_transf_1"/>
    <property type="match status" value="1"/>
</dbReference>